<proteinExistence type="predicted"/>
<gene>
    <name evidence="1" type="ORF">M378DRAFT_172096</name>
</gene>
<dbReference type="InParanoid" id="A0A0C2SSZ4"/>
<organism evidence="1 2">
    <name type="scientific">Amanita muscaria (strain Koide BX008)</name>
    <dbReference type="NCBI Taxonomy" id="946122"/>
    <lineage>
        <taxon>Eukaryota</taxon>
        <taxon>Fungi</taxon>
        <taxon>Dikarya</taxon>
        <taxon>Basidiomycota</taxon>
        <taxon>Agaricomycotina</taxon>
        <taxon>Agaricomycetes</taxon>
        <taxon>Agaricomycetidae</taxon>
        <taxon>Agaricales</taxon>
        <taxon>Pluteineae</taxon>
        <taxon>Amanitaceae</taxon>
        <taxon>Amanita</taxon>
    </lineage>
</organism>
<dbReference type="EMBL" id="KN818381">
    <property type="protein sequence ID" value="KIL57139.1"/>
    <property type="molecule type" value="Genomic_DNA"/>
</dbReference>
<reference evidence="1 2" key="1">
    <citation type="submission" date="2014-04" db="EMBL/GenBank/DDBJ databases">
        <title>Evolutionary Origins and Diversification of the Mycorrhizal Mutualists.</title>
        <authorList>
            <consortium name="DOE Joint Genome Institute"/>
            <consortium name="Mycorrhizal Genomics Consortium"/>
            <person name="Kohler A."/>
            <person name="Kuo A."/>
            <person name="Nagy L.G."/>
            <person name="Floudas D."/>
            <person name="Copeland A."/>
            <person name="Barry K.W."/>
            <person name="Cichocki N."/>
            <person name="Veneault-Fourrey C."/>
            <person name="LaButti K."/>
            <person name="Lindquist E.A."/>
            <person name="Lipzen A."/>
            <person name="Lundell T."/>
            <person name="Morin E."/>
            <person name="Murat C."/>
            <person name="Riley R."/>
            <person name="Ohm R."/>
            <person name="Sun H."/>
            <person name="Tunlid A."/>
            <person name="Henrissat B."/>
            <person name="Grigoriev I.V."/>
            <person name="Hibbett D.S."/>
            <person name="Martin F."/>
        </authorList>
    </citation>
    <scope>NUCLEOTIDE SEQUENCE [LARGE SCALE GENOMIC DNA]</scope>
    <source>
        <strain evidence="1 2">Koide BX008</strain>
    </source>
</reference>
<dbReference type="Proteomes" id="UP000054549">
    <property type="component" value="Unassembled WGS sequence"/>
</dbReference>
<name>A0A0C2SSZ4_AMAMK</name>
<protein>
    <submittedName>
        <fullName evidence="1">Uncharacterized protein</fullName>
    </submittedName>
</protein>
<dbReference type="AlphaFoldDB" id="A0A0C2SSZ4"/>
<sequence length="67" mass="7806">MYAQALLTFTPTMFLNVCAGTSNLHSQLYSCVHLSTDRQKFWLTYVPPILSQKTMMSRDHFYIVTQE</sequence>
<evidence type="ECO:0000313" key="1">
    <source>
        <dbReference type="EMBL" id="KIL57139.1"/>
    </source>
</evidence>
<keyword evidence="2" id="KW-1185">Reference proteome</keyword>
<evidence type="ECO:0000313" key="2">
    <source>
        <dbReference type="Proteomes" id="UP000054549"/>
    </source>
</evidence>
<accession>A0A0C2SSZ4</accession>
<dbReference type="HOGENOM" id="CLU_2811824_0_0_1"/>